<protein>
    <recommendedName>
        <fullName evidence="5">N-acetyltransferase domain-containing protein</fullName>
    </recommendedName>
</protein>
<feature type="compositionally biased region" description="Low complexity" evidence="1">
    <location>
        <begin position="276"/>
        <end position="289"/>
    </location>
</feature>
<keyword evidence="2" id="KW-0812">Transmembrane</keyword>
<accession>A0A194S3A2</accession>
<feature type="transmembrane region" description="Helical" evidence="2">
    <location>
        <begin position="119"/>
        <end position="139"/>
    </location>
</feature>
<dbReference type="Proteomes" id="UP000053890">
    <property type="component" value="Unassembled WGS sequence"/>
</dbReference>
<feature type="region of interest" description="Disordered" evidence="1">
    <location>
        <begin position="256"/>
        <end position="322"/>
    </location>
</feature>
<organism evidence="3 4">
    <name type="scientific">Rhodotorula graminis (strain WP1)</name>
    <dbReference type="NCBI Taxonomy" id="578459"/>
    <lineage>
        <taxon>Eukaryota</taxon>
        <taxon>Fungi</taxon>
        <taxon>Dikarya</taxon>
        <taxon>Basidiomycota</taxon>
        <taxon>Pucciniomycotina</taxon>
        <taxon>Microbotryomycetes</taxon>
        <taxon>Sporidiobolales</taxon>
        <taxon>Sporidiobolaceae</taxon>
        <taxon>Rhodotorula</taxon>
    </lineage>
</organism>
<feature type="region of interest" description="Disordered" evidence="1">
    <location>
        <begin position="21"/>
        <end position="41"/>
    </location>
</feature>
<keyword evidence="2" id="KW-0472">Membrane</keyword>
<dbReference type="GeneID" id="28977494"/>
<reference evidence="3 4" key="1">
    <citation type="journal article" date="2015" name="Front. Microbiol.">
        <title>Genome sequence of the plant growth promoting endophytic yeast Rhodotorula graminis WP1.</title>
        <authorList>
            <person name="Firrincieli A."/>
            <person name="Otillar R."/>
            <person name="Salamov A."/>
            <person name="Schmutz J."/>
            <person name="Khan Z."/>
            <person name="Redman R.S."/>
            <person name="Fleck N.D."/>
            <person name="Lindquist E."/>
            <person name="Grigoriev I.V."/>
            <person name="Doty S.L."/>
        </authorList>
    </citation>
    <scope>NUCLEOTIDE SEQUENCE [LARGE SCALE GENOMIC DNA]</scope>
    <source>
        <strain evidence="3 4">WP1</strain>
    </source>
</reference>
<dbReference type="AlphaFoldDB" id="A0A194S3A2"/>
<proteinExistence type="predicted"/>
<keyword evidence="4" id="KW-1185">Reference proteome</keyword>
<dbReference type="RefSeq" id="XP_018271029.1">
    <property type="nucleotide sequence ID" value="XM_018417046.1"/>
</dbReference>
<sequence>MQAVLSSNHFSAPTMDPFEALASSDPDAPAPPPARIRPFNPDKDLKLTRYLVGAAVMEPCANQVALFKPASLLVWAGLVHLLITRVANGYPAVVHNYLYPHLPKAVNDKATILQTLTDSLILIPLVLAPAIMILAVFEWRHRNLFEMEMRRAIGDEDMRDVEAYYDVRPEPATTASEEGDKKPTTRARAKQQQQVRPQGEGDKAAAGAASQPAQRQGFWVLEYDNRLIGAVGLDGSKPGRPLDSVVDLLIAAAREKKEGRGASTDAAASAKKDDSATTTATESTSTDSTLRPRGANAPSVSVTPPTPVSGAPPSPFTLDPSASLPQGTLHIRRFATSMSFRTAGIEDDLLAFVADYAFAPAPEDGEPGPAPAQQLVVAVLPDVQKSLRKALARNGFELVPRGSELDLAQSGAASGGAGAGKKSWAARLWPVSLEQRTMVLRRATWEARQAKE</sequence>
<gene>
    <name evidence="3" type="ORF">RHOBADRAFT_53895</name>
</gene>
<dbReference type="OMA" id="IQYMQWW"/>
<evidence type="ECO:0000256" key="1">
    <source>
        <dbReference type="SAM" id="MobiDB-lite"/>
    </source>
</evidence>
<keyword evidence="2" id="KW-1133">Transmembrane helix</keyword>
<evidence type="ECO:0000313" key="4">
    <source>
        <dbReference type="Proteomes" id="UP000053890"/>
    </source>
</evidence>
<dbReference type="EMBL" id="KQ474079">
    <property type="protein sequence ID" value="KPV74980.1"/>
    <property type="molecule type" value="Genomic_DNA"/>
</dbReference>
<feature type="region of interest" description="Disordered" evidence="1">
    <location>
        <begin position="166"/>
        <end position="211"/>
    </location>
</feature>
<dbReference type="OrthoDB" id="2564232at2759"/>
<evidence type="ECO:0000256" key="2">
    <source>
        <dbReference type="SAM" id="Phobius"/>
    </source>
</evidence>
<evidence type="ECO:0000313" key="3">
    <source>
        <dbReference type="EMBL" id="KPV74980.1"/>
    </source>
</evidence>
<evidence type="ECO:0008006" key="5">
    <source>
        <dbReference type="Google" id="ProtNLM"/>
    </source>
</evidence>
<feature type="compositionally biased region" description="Pro residues" evidence="1">
    <location>
        <begin position="304"/>
        <end position="315"/>
    </location>
</feature>
<name>A0A194S3A2_RHOGW</name>